<evidence type="ECO:0000256" key="2">
    <source>
        <dbReference type="ARBA" id="ARBA00016807"/>
    </source>
</evidence>
<feature type="compositionally biased region" description="Polar residues" evidence="4">
    <location>
        <begin position="98"/>
        <end position="118"/>
    </location>
</feature>
<dbReference type="InterPro" id="IPR028002">
    <property type="entry name" value="Myb_DNA-bind_5"/>
</dbReference>
<protein>
    <recommendedName>
        <fullName evidence="2">Regulatory protein zeste</fullName>
    </recommendedName>
</protein>
<name>A0A7R8CXK1_LEPSM</name>
<dbReference type="Pfam" id="PF13873">
    <property type="entry name" value="Myb_DNA-bind_5"/>
    <property type="match status" value="1"/>
</dbReference>
<comment type="subunit">
    <text evidence="1">Self-associates forming complexes of several hundred monomers.</text>
</comment>
<gene>
    <name evidence="6" type="ORF">LSAA_10633</name>
</gene>
<comment type="function">
    <text evidence="3">Involved in transvection phenomena (= synapsis-dependent gene expression), where the synaptic pairing of chromosomes carrying genes with which zeste interacts influences the expression of these genes. Zeste binds to DNA and stimulates transcription from a nearby promoter.</text>
</comment>
<dbReference type="Proteomes" id="UP000675881">
    <property type="component" value="Chromosome 5"/>
</dbReference>
<dbReference type="OrthoDB" id="6134189at2759"/>
<sequence length="168" mass="19592">MSEQRRSNYINLELNAIVGLMEKYSSIIECKKKNGPPRQEQQKKRLGNQLRSCYNTHQGMEIQRSVSELKACWKNLKFKALKDPCSSQLIERIKRILSPSTNPGDSNIDNPKSTQEASSETEKISLANEQLKKKNSGLENNFYYLKNQHLELRVAYLEKQIREIQNYR</sequence>
<proteinExistence type="predicted"/>
<evidence type="ECO:0000259" key="5">
    <source>
        <dbReference type="Pfam" id="PF13873"/>
    </source>
</evidence>
<reference evidence="6" key="1">
    <citation type="submission" date="2021-02" db="EMBL/GenBank/DDBJ databases">
        <authorList>
            <person name="Bekaert M."/>
        </authorList>
    </citation>
    <scope>NUCLEOTIDE SEQUENCE</scope>
    <source>
        <strain evidence="6">IoA-00</strain>
    </source>
</reference>
<keyword evidence="7" id="KW-1185">Reference proteome</keyword>
<evidence type="ECO:0000313" key="6">
    <source>
        <dbReference type="EMBL" id="CAF2960813.1"/>
    </source>
</evidence>
<dbReference type="AlphaFoldDB" id="A0A7R8CXK1"/>
<accession>A0A7R8CXK1</accession>
<feature type="region of interest" description="Disordered" evidence="4">
    <location>
        <begin position="98"/>
        <end position="122"/>
    </location>
</feature>
<dbReference type="EMBL" id="HG994584">
    <property type="protein sequence ID" value="CAF2960813.1"/>
    <property type="molecule type" value="Genomic_DNA"/>
</dbReference>
<feature type="domain" description="Myb/SANT-like DNA-binding" evidence="5">
    <location>
        <begin position="5"/>
        <end position="79"/>
    </location>
</feature>
<evidence type="ECO:0000256" key="3">
    <source>
        <dbReference type="ARBA" id="ARBA00025466"/>
    </source>
</evidence>
<evidence type="ECO:0000313" key="7">
    <source>
        <dbReference type="Proteomes" id="UP000675881"/>
    </source>
</evidence>
<organism evidence="6 7">
    <name type="scientific">Lepeophtheirus salmonis</name>
    <name type="common">Salmon louse</name>
    <name type="synonym">Caligus salmonis</name>
    <dbReference type="NCBI Taxonomy" id="72036"/>
    <lineage>
        <taxon>Eukaryota</taxon>
        <taxon>Metazoa</taxon>
        <taxon>Ecdysozoa</taxon>
        <taxon>Arthropoda</taxon>
        <taxon>Crustacea</taxon>
        <taxon>Multicrustacea</taxon>
        <taxon>Hexanauplia</taxon>
        <taxon>Copepoda</taxon>
        <taxon>Siphonostomatoida</taxon>
        <taxon>Caligidae</taxon>
        <taxon>Lepeophtheirus</taxon>
    </lineage>
</organism>
<evidence type="ECO:0000256" key="1">
    <source>
        <dbReference type="ARBA" id="ARBA00011764"/>
    </source>
</evidence>
<evidence type="ECO:0000256" key="4">
    <source>
        <dbReference type="SAM" id="MobiDB-lite"/>
    </source>
</evidence>